<gene>
    <name evidence="4" type="ORF">NLU13_2479</name>
</gene>
<protein>
    <recommendedName>
        <fullName evidence="3">CHRD domain-containing protein</fullName>
    </recommendedName>
</protein>
<organism evidence="4 5">
    <name type="scientific">Sarocladium strictum</name>
    <name type="common">Black bundle disease fungus</name>
    <name type="synonym">Acremonium strictum</name>
    <dbReference type="NCBI Taxonomy" id="5046"/>
    <lineage>
        <taxon>Eukaryota</taxon>
        <taxon>Fungi</taxon>
        <taxon>Dikarya</taxon>
        <taxon>Ascomycota</taxon>
        <taxon>Pezizomycotina</taxon>
        <taxon>Sordariomycetes</taxon>
        <taxon>Hypocreomycetidae</taxon>
        <taxon>Hypocreales</taxon>
        <taxon>Sarocladiaceae</taxon>
        <taxon>Sarocladium</taxon>
    </lineage>
</organism>
<dbReference type="SMART" id="SM00754">
    <property type="entry name" value="CHRD"/>
    <property type="match status" value="1"/>
</dbReference>
<evidence type="ECO:0000256" key="1">
    <source>
        <dbReference type="SAM" id="MobiDB-lite"/>
    </source>
</evidence>
<keyword evidence="2" id="KW-0732">Signal</keyword>
<feature type="region of interest" description="Disordered" evidence="1">
    <location>
        <begin position="112"/>
        <end position="134"/>
    </location>
</feature>
<comment type="caution">
    <text evidence="4">The sequence shown here is derived from an EMBL/GenBank/DDBJ whole genome shotgun (WGS) entry which is preliminary data.</text>
</comment>
<dbReference type="EMBL" id="JAPDFR010000002">
    <property type="protein sequence ID" value="KAK0388902.1"/>
    <property type="molecule type" value="Genomic_DNA"/>
</dbReference>
<keyword evidence="5" id="KW-1185">Reference proteome</keyword>
<dbReference type="Pfam" id="PF07452">
    <property type="entry name" value="CHRD"/>
    <property type="match status" value="1"/>
</dbReference>
<dbReference type="AlphaFoldDB" id="A0AA39GMW5"/>
<name>A0AA39GMW5_SARSR</name>
<reference evidence="4" key="1">
    <citation type="submission" date="2022-10" db="EMBL/GenBank/DDBJ databases">
        <title>Determination and structural analysis of whole genome sequence of Sarocladium strictum F4-1.</title>
        <authorList>
            <person name="Hu L."/>
            <person name="Jiang Y."/>
        </authorList>
    </citation>
    <scope>NUCLEOTIDE SEQUENCE</scope>
    <source>
        <strain evidence="4">F4-1</strain>
    </source>
</reference>
<feature type="domain" description="CHRD" evidence="3">
    <location>
        <begin position="44"/>
        <end position="194"/>
    </location>
</feature>
<accession>A0AA39GMW5</accession>
<sequence>MMRSILAFSLPCGIAMAGAIPPVQHAAGVAAPQDTGLGPFTFTSTYNLIATPDRVVDADSAAAPGEAGAMGFYNYGINSELDIICYNITLMGVTGPYDSPAVTATHIHEAAEGRAGPPRIAFPNPEPADSGPEVIKRSAGCIQGPFTTGIKADGGADTGTGFTLAQIEANPNGFFTDSHTVVSMPGVVRAQLQAGAVGGAGSAAPGSLLPGHGTAPSNAGGCTVQIVAGGAPVTVVCV</sequence>
<evidence type="ECO:0000313" key="4">
    <source>
        <dbReference type="EMBL" id="KAK0388902.1"/>
    </source>
</evidence>
<feature type="chain" id="PRO_5041410371" description="CHRD domain-containing protein" evidence="2">
    <location>
        <begin position="18"/>
        <end position="238"/>
    </location>
</feature>
<evidence type="ECO:0000256" key="2">
    <source>
        <dbReference type="SAM" id="SignalP"/>
    </source>
</evidence>
<dbReference type="Proteomes" id="UP001175261">
    <property type="component" value="Unassembled WGS sequence"/>
</dbReference>
<proteinExistence type="predicted"/>
<evidence type="ECO:0000259" key="3">
    <source>
        <dbReference type="SMART" id="SM00754"/>
    </source>
</evidence>
<evidence type="ECO:0000313" key="5">
    <source>
        <dbReference type="Proteomes" id="UP001175261"/>
    </source>
</evidence>
<dbReference type="InterPro" id="IPR010895">
    <property type="entry name" value="CHRD"/>
</dbReference>
<feature type="signal peptide" evidence="2">
    <location>
        <begin position="1"/>
        <end position="17"/>
    </location>
</feature>